<dbReference type="GO" id="GO:0000725">
    <property type="term" value="P:recombinational repair"/>
    <property type="evidence" value="ECO:0007669"/>
    <property type="project" value="TreeGrafter"/>
</dbReference>
<dbReference type="InterPro" id="IPR027785">
    <property type="entry name" value="UvrD-like_helicase_C"/>
</dbReference>
<gene>
    <name evidence="3" type="ORF">CTM46_00780</name>
</gene>
<protein>
    <submittedName>
        <fullName evidence="3">ATP-dependent helicase</fullName>
    </submittedName>
</protein>
<evidence type="ECO:0000259" key="2">
    <source>
        <dbReference type="Pfam" id="PF13538"/>
    </source>
</evidence>
<dbReference type="PANTHER" id="PTHR11070:SF50">
    <property type="entry name" value="SUPERFAMILY I DNA AND RNA HELICASE"/>
    <property type="match status" value="1"/>
</dbReference>
<dbReference type="GO" id="GO:0005524">
    <property type="term" value="F:ATP binding"/>
    <property type="evidence" value="ECO:0007669"/>
    <property type="project" value="InterPro"/>
</dbReference>
<dbReference type="Pfam" id="PF04851">
    <property type="entry name" value="ResIII"/>
    <property type="match status" value="1"/>
</dbReference>
<dbReference type="RefSeq" id="WP_100013534.1">
    <property type="nucleotide sequence ID" value="NZ_CP024727.1"/>
</dbReference>
<dbReference type="GO" id="GO:0033202">
    <property type="term" value="C:DNA helicase complex"/>
    <property type="evidence" value="ECO:0007669"/>
    <property type="project" value="TreeGrafter"/>
</dbReference>
<keyword evidence="3" id="KW-0378">Hydrolase</keyword>
<evidence type="ECO:0000259" key="1">
    <source>
        <dbReference type="Pfam" id="PF04851"/>
    </source>
</evidence>
<dbReference type="Gene3D" id="3.40.50.300">
    <property type="entry name" value="P-loop containing nucleotide triphosphate hydrolases"/>
    <property type="match status" value="1"/>
</dbReference>
<organism evidence="3 4">
    <name type="scientific">Prevotella intermedia</name>
    <dbReference type="NCBI Taxonomy" id="28131"/>
    <lineage>
        <taxon>Bacteria</taxon>
        <taxon>Pseudomonadati</taxon>
        <taxon>Bacteroidota</taxon>
        <taxon>Bacteroidia</taxon>
        <taxon>Bacteroidales</taxon>
        <taxon>Prevotellaceae</taxon>
        <taxon>Prevotella</taxon>
    </lineage>
</organism>
<sequence length="667" mass="78289">MENSRLFIDINEHNEKNKTILSEITEYVEEHTDSIVYIITAPLNRKYTYTYESNALVILSPKKKIIFVNLGDNEEEFEDYVEDFIEDIGNLSDNFEYKAQIGRPREWSKKVISKIDSSKIKSIETLFNQNTLIEGREQRIAELIITLLIGSINDIKAIGVEQPETALEKIRKNILLFDADQTRFIYKDLEQKMILIQGLSGTGKTELLLHKLKEIYVASDDSKIFFTCHNKALANSLRNRIPQFFNFMQVRKQIEWEKRLWVNRAWGTRNDADSGLYTYLCHFYNAPFQPYNKLTSYDSIFSKLIEHIEDIPEADFIPALDYIIIDERQDFPDSFFELCGKVTKNKVYAAGDIFQDIFETSKESKIPVDISLNRCYRTDPRTLMFAHAVGMGLFEIKKLNWLTDKQWKEIGYDIERTGDESCLIRLRREPIRRFGETEVAKESSIVIKDSTDCKDVIAILAQIRNDYPDVRPHEIAIILFGDTQNMYGYIDGLCPLITEKIGWQVVRGYEQKEIVEDKLYITNPNNVKGLEFPFVLCISPQIQYDYRYRNILYTMVTRSFLKTFILLTNTDNIEPQLKGLDIINQYGYIETKEPSKEEITEIKSTIIEFRKEKPISYEKFITAIFQELDIYDLERRKKIEKSLENVNFDKFDKENTIKFIQSILKYI</sequence>
<accession>A0A2D3LHP6</accession>
<dbReference type="AlphaFoldDB" id="A0A2D3LHP6"/>
<evidence type="ECO:0000313" key="4">
    <source>
        <dbReference type="Proteomes" id="UP000230742"/>
    </source>
</evidence>
<keyword evidence="3" id="KW-0067">ATP-binding</keyword>
<dbReference type="InterPro" id="IPR027417">
    <property type="entry name" value="P-loop_NTPase"/>
</dbReference>
<proteinExistence type="predicted"/>
<dbReference type="SUPFAM" id="SSF52540">
    <property type="entry name" value="P-loop containing nucleoside triphosphate hydrolases"/>
    <property type="match status" value="1"/>
</dbReference>
<feature type="domain" description="Helicase/UvrB N-terminal" evidence="1">
    <location>
        <begin position="175"/>
        <end position="327"/>
    </location>
</feature>
<dbReference type="InterPro" id="IPR006935">
    <property type="entry name" value="Helicase/UvrB_N"/>
</dbReference>
<dbReference type="GO" id="GO:0003677">
    <property type="term" value="F:DNA binding"/>
    <property type="evidence" value="ECO:0007669"/>
    <property type="project" value="InterPro"/>
</dbReference>
<keyword evidence="3" id="KW-0347">Helicase</keyword>
<dbReference type="GO" id="GO:0016787">
    <property type="term" value="F:hydrolase activity"/>
    <property type="evidence" value="ECO:0007669"/>
    <property type="project" value="InterPro"/>
</dbReference>
<dbReference type="Pfam" id="PF13538">
    <property type="entry name" value="UvrD_C_2"/>
    <property type="match status" value="1"/>
</dbReference>
<feature type="domain" description="UvrD-like helicase C-terminal" evidence="2">
    <location>
        <begin position="519"/>
        <end position="564"/>
    </location>
</feature>
<dbReference type="EMBL" id="CP024727">
    <property type="protein sequence ID" value="ATV30117.1"/>
    <property type="molecule type" value="Genomic_DNA"/>
</dbReference>
<dbReference type="Proteomes" id="UP000230742">
    <property type="component" value="Chromosome 1"/>
</dbReference>
<reference evidence="3 4" key="1">
    <citation type="submission" date="2017-11" db="EMBL/GenBank/DDBJ databases">
        <title>Genome sequencing of Prevotella intermedia KCOM 1949.</title>
        <authorList>
            <person name="Kook J.-K."/>
            <person name="Park S.-N."/>
            <person name="Lim Y.K."/>
        </authorList>
    </citation>
    <scope>NUCLEOTIDE SEQUENCE [LARGE SCALE GENOMIC DNA]</scope>
    <source>
        <strain evidence="3 4">KCOM 1949</strain>
    </source>
</reference>
<evidence type="ECO:0000313" key="3">
    <source>
        <dbReference type="EMBL" id="ATV30117.1"/>
    </source>
</evidence>
<dbReference type="GO" id="GO:0043138">
    <property type="term" value="F:3'-5' DNA helicase activity"/>
    <property type="evidence" value="ECO:0007669"/>
    <property type="project" value="TreeGrafter"/>
</dbReference>
<keyword evidence="3" id="KW-0547">Nucleotide-binding</keyword>
<dbReference type="PANTHER" id="PTHR11070">
    <property type="entry name" value="UVRD / RECB / PCRA DNA HELICASE FAMILY MEMBER"/>
    <property type="match status" value="1"/>
</dbReference>
<dbReference type="InterPro" id="IPR000212">
    <property type="entry name" value="DNA_helicase_UvrD/REP"/>
</dbReference>
<dbReference type="GO" id="GO:0005829">
    <property type="term" value="C:cytosol"/>
    <property type="evidence" value="ECO:0007669"/>
    <property type="project" value="TreeGrafter"/>
</dbReference>
<name>A0A2D3LHP6_PREIN</name>